<dbReference type="SMART" id="SM00450">
    <property type="entry name" value="RHOD"/>
    <property type="match status" value="1"/>
</dbReference>
<evidence type="ECO:0000313" key="2">
    <source>
        <dbReference type="EMBL" id="MBC3862687.1"/>
    </source>
</evidence>
<organism evidence="2 3">
    <name type="scientific">Undibacterium jejuense</name>
    <dbReference type="NCBI Taxonomy" id="1344949"/>
    <lineage>
        <taxon>Bacteria</taxon>
        <taxon>Pseudomonadati</taxon>
        <taxon>Pseudomonadota</taxon>
        <taxon>Betaproteobacteria</taxon>
        <taxon>Burkholderiales</taxon>
        <taxon>Oxalobacteraceae</taxon>
        <taxon>Undibacterium</taxon>
    </lineage>
</organism>
<protein>
    <submittedName>
        <fullName evidence="2">Sulfurtransferase</fullName>
    </submittedName>
</protein>
<sequence length="107" mass="12102">MQNITATELATWLADKSKNPPVLLDVREPWEYETCHIDGVQLMPMQTVPARFNELDEDAVIVCICHHGGRSMQVANFLERQGFTQMINLTGGVHAWALQVDTDMPTY</sequence>
<accession>A0A923HDR3</accession>
<dbReference type="PROSITE" id="PS50206">
    <property type="entry name" value="RHODANESE_3"/>
    <property type="match status" value="1"/>
</dbReference>
<keyword evidence="3" id="KW-1185">Reference proteome</keyword>
<dbReference type="AlphaFoldDB" id="A0A923HDR3"/>
<dbReference type="InterPro" id="IPR036873">
    <property type="entry name" value="Rhodanese-like_dom_sf"/>
</dbReference>
<dbReference type="InterPro" id="IPR050229">
    <property type="entry name" value="GlpE_sulfurtransferase"/>
</dbReference>
<evidence type="ECO:0000259" key="1">
    <source>
        <dbReference type="PROSITE" id="PS50206"/>
    </source>
</evidence>
<dbReference type="InterPro" id="IPR001763">
    <property type="entry name" value="Rhodanese-like_dom"/>
</dbReference>
<feature type="domain" description="Rhodanese" evidence="1">
    <location>
        <begin position="17"/>
        <end position="105"/>
    </location>
</feature>
<dbReference type="PANTHER" id="PTHR43031">
    <property type="entry name" value="FAD-DEPENDENT OXIDOREDUCTASE"/>
    <property type="match status" value="1"/>
</dbReference>
<dbReference type="SUPFAM" id="SSF52821">
    <property type="entry name" value="Rhodanese/Cell cycle control phosphatase"/>
    <property type="match status" value="1"/>
</dbReference>
<comment type="caution">
    <text evidence="2">The sequence shown here is derived from an EMBL/GenBank/DDBJ whole genome shotgun (WGS) entry which is preliminary data.</text>
</comment>
<dbReference type="Proteomes" id="UP000634011">
    <property type="component" value="Unassembled WGS sequence"/>
</dbReference>
<dbReference type="EMBL" id="JACOFV010000009">
    <property type="protein sequence ID" value="MBC3862687.1"/>
    <property type="molecule type" value="Genomic_DNA"/>
</dbReference>
<reference evidence="2" key="1">
    <citation type="submission" date="2020-08" db="EMBL/GenBank/DDBJ databases">
        <title>Novel species isolated from subtropical streams in China.</title>
        <authorList>
            <person name="Lu H."/>
        </authorList>
    </citation>
    <scope>NUCLEOTIDE SEQUENCE</scope>
    <source>
        <strain evidence="2">KACC 12607</strain>
    </source>
</reference>
<proteinExistence type="predicted"/>
<dbReference type="Pfam" id="PF00581">
    <property type="entry name" value="Rhodanese"/>
    <property type="match status" value="1"/>
</dbReference>
<gene>
    <name evidence="2" type="ORF">H8K32_11290</name>
</gene>
<dbReference type="RefSeq" id="WP_186912602.1">
    <property type="nucleotide sequence ID" value="NZ_JACOFV010000009.1"/>
</dbReference>
<dbReference type="Gene3D" id="3.40.250.10">
    <property type="entry name" value="Rhodanese-like domain"/>
    <property type="match status" value="1"/>
</dbReference>
<dbReference type="PANTHER" id="PTHR43031:SF17">
    <property type="entry name" value="SULFURTRANSFERASE YTWF-RELATED"/>
    <property type="match status" value="1"/>
</dbReference>
<evidence type="ECO:0000313" key="3">
    <source>
        <dbReference type="Proteomes" id="UP000634011"/>
    </source>
</evidence>
<name>A0A923HDR3_9BURK</name>